<keyword evidence="2" id="KW-0378">Hydrolase</keyword>
<dbReference type="InterPro" id="IPR036397">
    <property type="entry name" value="RNaseH_sf"/>
</dbReference>
<evidence type="ECO:0000313" key="5">
    <source>
        <dbReference type="Proteomes" id="UP000004994"/>
    </source>
</evidence>
<sequence length="207" mass="24150">MVRICRAHTLFYSIPFYRNQIEVTVTKKGSEVDRWIQQTVHIHRRRLHELLVGLDIEWRAIRDPAEENPRVALLQLCVGHRCLIFQLIHADYIPDSLISFLGDTNFSFLGVNVNGDCEKLHEDYALLVANPLDLNKMAMDVYKIKEYGRIGLKRMAHEILGKVMQKPLGVTMSDWDAEELEYEQVEYACIDAFMSFKLGLKLFYKMQ</sequence>
<protein>
    <recommendedName>
        <fullName evidence="3">3'-5' exonuclease domain-containing protein</fullName>
    </recommendedName>
</protein>
<dbReference type="SUPFAM" id="SSF53098">
    <property type="entry name" value="Ribonuclease H-like"/>
    <property type="match status" value="1"/>
</dbReference>
<organism evidence="4">
    <name type="scientific">Solanum lycopersicum</name>
    <name type="common">Tomato</name>
    <name type="synonym">Lycopersicon esculentum</name>
    <dbReference type="NCBI Taxonomy" id="4081"/>
    <lineage>
        <taxon>Eukaryota</taxon>
        <taxon>Viridiplantae</taxon>
        <taxon>Streptophyta</taxon>
        <taxon>Embryophyta</taxon>
        <taxon>Tracheophyta</taxon>
        <taxon>Spermatophyta</taxon>
        <taxon>Magnoliopsida</taxon>
        <taxon>eudicotyledons</taxon>
        <taxon>Gunneridae</taxon>
        <taxon>Pentapetalae</taxon>
        <taxon>asterids</taxon>
        <taxon>lamiids</taxon>
        <taxon>Solanales</taxon>
        <taxon>Solanaceae</taxon>
        <taxon>Solanoideae</taxon>
        <taxon>Solaneae</taxon>
        <taxon>Solanum</taxon>
        <taxon>Solanum subgen. Lycopersicon</taxon>
    </lineage>
</organism>
<dbReference type="InterPro" id="IPR012337">
    <property type="entry name" value="RNaseH-like_sf"/>
</dbReference>
<dbReference type="OrthoDB" id="1920326at2759"/>
<dbReference type="Proteomes" id="UP000004994">
    <property type="component" value="Chromosome 8"/>
</dbReference>
<accession>A0A3Q7INZ4</accession>
<dbReference type="GO" id="GO:0008408">
    <property type="term" value="F:3'-5' exonuclease activity"/>
    <property type="evidence" value="ECO:0000318"/>
    <property type="project" value="GO_Central"/>
</dbReference>
<reference evidence="4" key="1">
    <citation type="journal article" date="2012" name="Nature">
        <title>The tomato genome sequence provides insights into fleshy fruit evolution.</title>
        <authorList>
            <consortium name="Tomato Genome Consortium"/>
        </authorList>
    </citation>
    <scope>NUCLEOTIDE SEQUENCE [LARGE SCALE GENOMIC DNA]</scope>
    <source>
        <strain evidence="4">cv. Heinz 1706</strain>
    </source>
</reference>
<gene>
    <name evidence="4" type="primary">LOC101250618</name>
</gene>
<dbReference type="PaxDb" id="4081-Solyc08g078620.1.1"/>
<feature type="domain" description="3'-5' exonuclease" evidence="3">
    <location>
        <begin position="51"/>
        <end position="202"/>
    </location>
</feature>
<dbReference type="GO" id="GO:0005737">
    <property type="term" value="C:cytoplasm"/>
    <property type="evidence" value="ECO:0000318"/>
    <property type="project" value="GO_Central"/>
</dbReference>
<dbReference type="SMR" id="A0A3Q7INZ4"/>
<keyword evidence="1" id="KW-0540">Nuclease</keyword>
<evidence type="ECO:0000259" key="3">
    <source>
        <dbReference type="Pfam" id="PF01612"/>
    </source>
</evidence>
<dbReference type="AlphaFoldDB" id="A0A3Q7INZ4"/>
<dbReference type="EnsemblPlants" id="Solyc08g078620.1.1">
    <property type="protein sequence ID" value="Solyc08g078620.1.1.1"/>
    <property type="gene ID" value="Solyc08g078620.1"/>
</dbReference>
<dbReference type="GO" id="GO:0003676">
    <property type="term" value="F:nucleic acid binding"/>
    <property type="evidence" value="ECO:0007669"/>
    <property type="project" value="InterPro"/>
</dbReference>
<dbReference type="RefSeq" id="XP_004246153.1">
    <property type="nucleotide sequence ID" value="XM_004246105.1"/>
</dbReference>
<dbReference type="PANTHER" id="PTHR13620:SF76">
    <property type="entry name" value="WERNER SYNDROME-LIKE EXONUCLEASE"/>
    <property type="match status" value="1"/>
</dbReference>
<dbReference type="CDD" id="cd06141">
    <property type="entry name" value="WRN_exo"/>
    <property type="match status" value="1"/>
</dbReference>
<evidence type="ECO:0000256" key="1">
    <source>
        <dbReference type="ARBA" id="ARBA00022722"/>
    </source>
</evidence>
<name>A0A3Q7INZ4_SOLLC</name>
<proteinExistence type="predicted"/>
<dbReference type="GO" id="GO:0006139">
    <property type="term" value="P:nucleobase-containing compound metabolic process"/>
    <property type="evidence" value="ECO:0007669"/>
    <property type="project" value="InterPro"/>
</dbReference>
<dbReference type="InterPro" id="IPR002562">
    <property type="entry name" value="3'-5'_exonuclease_dom"/>
</dbReference>
<dbReference type="PANTHER" id="PTHR13620">
    <property type="entry name" value="3-5 EXONUCLEASE"/>
    <property type="match status" value="1"/>
</dbReference>
<dbReference type="InParanoid" id="A0A3Q7INZ4"/>
<dbReference type="STRING" id="4081.A0A3Q7INZ4"/>
<dbReference type="Gene3D" id="3.30.420.10">
    <property type="entry name" value="Ribonuclease H-like superfamily/Ribonuclease H"/>
    <property type="match status" value="1"/>
</dbReference>
<dbReference type="FunCoup" id="A0A3Q7INZ4">
    <property type="interactions" value="146"/>
</dbReference>
<dbReference type="GeneID" id="101250618"/>
<dbReference type="InterPro" id="IPR051132">
    <property type="entry name" value="3-5_Exonuclease_domain"/>
</dbReference>
<evidence type="ECO:0000313" key="4">
    <source>
        <dbReference type="EnsemblPlants" id="Solyc08g078620.1.1.1"/>
    </source>
</evidence>
<keyword evidence="5" id="KW-1185">Reference proteome</keyword>
<dbReference type="GO" id="GO:0005634">
    <property type="term" value="C:nucleus"/>
    <property type="evidence" value="ECO:0000318"/>
    <property type="project" value="GO_Central"/>
</dbReference>
<evidence type="ECO:0000256" key="2">
    <source>
        <dbReference type="ARBA" id="ARBA00022801"/>
    </source>
</evidence>
<dbReference type="OMA" id="KQQCSNW"/>
<dbReference type="Pfam" id="PF01612">
    <property type="entry name" value="DNA_pol_A_exo1"/>
    <property type="match status" value="1"/>
</dbReference>
<dbReference type="FunFam" id="3.30.420.10:FF:000054">
    <property type="entry name" value="Werner Syndrome-like exonuclease"/>
    <property type="match status" value="1"/>
</dbReference>
<dbReference type="KEGG" id="sly:101250618"/>
<dbReference type="Gramene" id="Solyc08g078620.1.1">
    <property type="protein sequence ID" value="Solyc08g078620.1.1.1"/>
    <property type="gene ID" value="Solyc08g078620.1"/>
</dbReference>
<reference evidence="4" key="2">
    <citation type="submission" date="2019-01" db="UniProtKB">
        <authorList>
            <consortium name="EnsemblPlants"/>
        </authorList>
    </citation>
    <scope>IDENTIFICATION</scope>
    <source>
        <strain evidence="4">cv. Heinz 1706</strain>
    </source>
</reference>